<evidence type="ECO:0000313" key="2">
    <source>
        <dbReference type="EMBL" id="KYH27192.1"/>
    </source>
</evidence>
<reference evidence="2 3" key="1">
    <citation type="submission" date="2016-02" db="EMBL/GenBank/DDBJ databases">
        <title>Genome sequence of Halalkalicoccus paucihalophilus DSM 24557.</title>
        <authorList>
            <person name="Poehlein A."/>
            <person name="Daniel R."/>
        </authorList>
    </citation>
    <scope>NUCLEOTIDE SEQUENCE [LARGE SCALE GENOMIC DNA]</scope>
    <source>
        <strain evidence="2 3">DSM 24557</strain>
    </source>
</reference>
<evidence type="ECO:0008006" key="4">
    <source>
        <dbReference type="Google" id="ProtNLM"/>
    </source>
</evidence>
<feature type="transmembrane region" description="Helical" evidence="1">
    <location>
        <begin position="54"/>
        <end position="74"/>
    </location>
</feature>
<feature type="transmembrane region" description="Helical" evidence="1">
    <location>
        <begin position="12"/>
        <end position="34"/>
    </location>
</feature>
<dbReference type="Pfam" id="PF25259">
    <property type="entry name" value="DUF7860"/>
    <property type="match status" value="1"/>
</dbReference>
<name>A0A151AHY4_9EURY</name>
<accession>A0A151AHY4</accession>
<dbReference type="EMBL" id="LTAZ01000002">
    <property type="protein sequence ID" value="KYH27192.1"/>
    <property type="molecule type" value="Genomic_DNA"/>
</dbReference>
<dbReference type="Proteomes" id="UP000075321">
    <property type="component" value="Unassembled WGS sequence"/>
</dbReference>
<evidence type="ECO:0000256" key="1">
    <source>
        <dbReference type="SAM" id="Phobius"/>
    </source>
</evidence>
<keyword evidence="3" id="KW-1185">Reference proteome</keyword>
<proteinExistence type="predicted"/>
<keyword evidence="1" id="KW-0812">Transmembrane</keyword>
<gene>
    <name evidence="2" type="ORF">HAPAU_06440</name>
</gene>
<protein>
    <recommendedName>
        <fullName evidence="4">Major facilitator superfamily (MFS) profile domain-containing protein</fullName>
    </recommendedName>
</protein>
<evidence type="ECO:0000313" key="3">
    <source>
        <dbReference type="Proteomes" id="UP000075321"/>
    </source>
</evidence>
<dbReference type="RefSeq" id="WP_066379701.1">
    <property type="nucleotide sequence ID" value="NZ_LTAZ01000002.1"/>
</dbReference>
<keyword evidence="1" id="KW-1133">Transmembrane helix</keyword>
<dbReference type="InterPro" id="IPR057182">
    <property type="entry name" value="DUF7860"/>
</dbReference>
<dbReference type="AlphaFoldDB" id="A0A151AHY4"/>
<keyword evidence="1" id="KW-0472">Membrane</keyword>
<dbReference type="PATRIC" id="fig|1008153.3.peg.646"/>
<dbReference type="OrthoDB" id="201415at2157"/>
<organism evidence="2 3">
    <name type="scientific">Halalkalicoccus paucihalophilus</name>
    <dbReference type="NCBI Taxonomy" id="1008153"/>
    <lineage>
        <taxon>Archaea</taxon>
        <taxon>Methanobacteriati</taxon>
        <taxon>Methanobacteriota</taxon>
        <taxon>Stenosarchaea group</taxon>
        <taxon>Halobacteria</taxon>
        <taxon>Halobacteriales</taxon>
        <taxon>Halococcaceae</taxon>
        <taxon>Halalkalicoccus</taxon>
    </lineage>
</organism>
<sequence length="75" mass="8023">MGQYQRLSYSQYARGGFAFGVTVFALGILGHALGPTLFGSLPPWEVTLFTVMEFGGIALALCSPIVFAIVLPLIE</sequence>
<comment type="caution">
    <text evidence="2">The sequence shown here is derived from an EMBL/GenBank/DDBJ whole genome shotgun (WGS) entry which is preliminary data.</text>
</comment>